<reference evidence="3" key="1">
    <citation type="journal article" date="2019" name="Int. J. Syst. Evol. Microbiol.">
        <title>The Global Catalogue of Microorganisms (GCM) 10K type strain sequencing project: providing services to taxonomists for standard genome sequencing and annotation.</title>
        <authorList>
            <consortium name="The Broad Institute Genomics Platform"/>
            <consortium name="The Broad Institute Genome Sequencing Center for Infectious Disease"/>
            <person name="Wu L."/>
            <person name="Ma J."/>
        </authorList>
    </citation>
    <scope>NUCLEOTIDE SEQUENCE [LARGE SCALE GENOMIC DNA]</scope>
    <source>
        <strain evidence="3">JCM 17805</strain>
    </source>
</reference>
<evidence type="ECO:0000256" key="1">
    <source>
        <dbReference type="SAM" id="SignalP"/>
    </source>
</evidence>
<accession>A0ABP8V6Z1</accession>
<dbReference type="EMBL" id="BAABFL010000440">
    <property type="protein sequence ID" value="GAA4651179.1"/>
    <property type="molecule type" value="Genomic_DNA"/>
</dbReference>
<dbReference type="Proteomes" id="UP001500604">
    <property type="component" value="Unassembled WGS sequence"/>
</dbReference>
<evidence type="ECO:0000313" key="3">
    <source>
        <dbReference type="Proteomes" id="UP001500604"/>
    </source>
</evidence>
<proteinExistence type="predicted"/>
<keyword evidence="3" id="KW-1185">Reference proteome</keyword>
<gene>
    <name evidence="2" type="ORF">GCM10023116_34620</name>
</gene>
<feature type="chain" id="PRO_5046927074" evidence="1">
    <location>
        <begin position="27"/>
        <end position="196"/>
    </location>
</feature>
<dbReference type="RefSeq" id="WP_345197510.1">
    <property type="nucleotide sequence ID" value="NZ_BAABFL010000440.1"/>
</dbReference>
<name>A0ABP8V6Z1_9GAMM</name>
<comment type="caution">
    <text evidence="2">The sequence shown here is derived from an EMBL/GenBank/DDBJ whole genome shotgun (WGS) entry which is preliminary data.</text>
</comment>
<sequence length="196" mass="22737">MKYTLTFVLVILAAAITQTTTSTLFAAENEHPTHPSPENGMDPESRVQPLKDKILETLFTAQFYRFDIRKRQTGRNTNKREGLTIAKVDQQYIYLEQPTTSQFLPDFQRLFKKGVQIKTPEDARTIEAALNILYPITNEHAYNSLKDKTIRKEGNQWFFIRDMFFRELKGFIFKTDDNGNILSISYSLKIPPQYGS</sequence>
<feature type="signal peptide" evidence="1">
    <location>
        <begin position="1"/>
        <end position="26"/>
    </location>
</feature>
<keyword evidence="1" id="KW-0732">Signal</keyword>
<protein>
    <submittedName>
        <fullName evidence="2">Uncharacterized protein</fullName>
    </submittedName>
</protein>
<organism evidence="2 3">
    <name type="scientific">Kistimonas scapharcae</name>
    <dbReference type="NCBI Taxonomy" id="1036133"/>
    <lineage>
        <taxon>Bacteria</taxon>
        <taxon>Pseudomonadati</taxon>
        <taxon>Pseudomonadota</taxon>
        <taxon>Gammaproteobacteria</taxon>
        <taxon>Oceanospirillales</taxon>
        <taxon>Endozoicomonadaceae</taxon>
        <taxon>Kistimonas</taxon>
    </lineage>
</organism>
<evidence type="ECO:0000313" key="2">
    <source>
        <dbReference type="EMBL" id="GAA4651179.1"/>
    </source>
</evidence>